<dbReference type="CDD" id="cd01282">
    <property type="entry name" value="HTH_MerR-like_sg3"/>
    <property type="match status" value="1"/>
</dbReference>
<dbReference type="SUPFAM" id="SSF46955">
    <property type="entry name" value="Putative DNA-binding domain"/>
    <property type="match status" value="1"/>
</dbReference>
<proteinExistence type="predicted"/>
<dbReference type="PRINTS" id="PR00040">
    <property type="entry name" value="HTHMERR"/>
</dbReference>
<dbReference type="SMART" id="SM00422">
    <property type="entry name" value="HTH_MERR"/>
    <property type="match status" value="1"/>
</dbReference>
<dbReference type="InterPro" id="IPR047057">
    <property type="entry name" value="MerR_fam"/>
</dbReference>
<dbReference type="PANTHER" id="PTHR30204">
    <property type="entry name" value="REDOX-CYCLING DRUG-SENSING TRANSCRIPTIONAL ACTIVATOR SOXR"/>
    <property type="match status" value="1"/>
</dbReference>
<dbReference type="RefSeq" id="WP_391932761.1">
    <property type="nucleotide sequence ID" value="NZ_JBIBSM010000001.1"/>
</dbReference>
<dbReference type="InterPro" id="IPR009061">
    <property type="entry name" value="DNA-bd_dom_put_sf"/>
</dbReference>
<dbReference type="Gene3D" id="1.10.1660.10">
    <property type="match status" value="1"/>
</dbReference>
<accession>A0ABW6Y5A3</accession>
<dbReference type="Pfam" id="PF13411">
    <property type="entry name" value="MerR_1"/>
    <property type="match status" value="1"/>
</dbReference>
<feature type="domain" description="HTH merR-type" evidence="2">
    <location>
        <begin position="1"/>
        <end position="68"/>
    </location>
</feature>
<comment type="caution">
    <text evidence="3">The sequence shown here is derived from an EMBL/GenBank/DDBJ whole genome shotgun (WGS) entry which is preliminary data.</text>
</comment>
<sequence length="125" mass="13261">MKIGELARATGVSVRLLRYYEEQGLLTSYRTGGGHRHYTADAPATVAQIRTLLAAGLPTKVIRDLMPCLLGDGPEVDACVLGHLQAQLDDLDARIAHLQQARTSLGGLLDASTRASRTGALVPAT</sequence>
<keyword evidence="4" id="KW-1185">Reference proteome</keyword>
<evidence type="ECO:0000313" key="3">
    <source>
        <dbReference type="EMBL" id="MFF8274998.1"/>
    </source>
</evidence>
<protein>
    <submittedName>
        <fullName evidence="3">MerR family transcriptional regulator</fullName>
    </submittedName>
</protein>
<evidence type="ECO:0000313" key="4">
    <source>
        <dbReference type="Proteomes" id="UP001603013"/>
    </source>
</evidence>
<organism evidence="3 4">
    <name type="scientific">Streptomyces lateritius</name>
    <dbReference type="NCBI Taxonomy" id="67313"/>
    <lineage>
        <taxon>Bacteria</taxon>
        <taxon>Bacillati</taxon>
        <taxon>Actinomycetota</taxon>
        <taxon>Actinomycetes</taxon>
        <taxon>Kitasatosporales</taxon>
        <taxon>Streptomycetaceae</taxon>
        <taxon>Streptomyces</taxon>
    </lineage>
</organism>
<name>A0ABW6Y5A3_9ACTN</name>
<keyword evidence="1" id="KW-0238">DNA-binding</keyword>
<evidence type="ECO:0000259" key="2">
    <source>
        <dbReference type="PROSITE" id="PS50937"/>
    </source>
</evidence>
<dbReference type="PROSITE" id="PS50937">
    <property type="entry name" value="HTH_MERR_2"/>
    <property type="match status" value="1"/>
</dbReference>
<dbReference type="Proteomes" id="UP001603013">
    <property type="component" value="Unassembled WGS sequence"/>
</dbReference>
<reference evidence="3 4" key="1">
    <citation type="submission" date="2024-10" db="EMBL/GenBank/DDBJ databases">
        <title>The Natural Products Discovery Center: Release of the First 8490 Sequenced Strains for Exploring Actinobacteria Biosynthetic Diversity.</title>
        <authorList>
            <person name="Kalkreuter E."/>
            <person name="Kautsar S.A."/>
            <person name="Yang D."/>
            <person name="Bader C.D."/>
            <person name="Teijaro C.N."/>
            <person name="Fluegel L."/>
            <person name="Davis C.M."/>
            <person name="Simpson J.R."/>
            <person name="Lauterbach L."/>
            <person name="Steele A.D."/>
            <person name="Gui C."/>
            <person name="Meng S."/>
            <person name="Li G."/>
            <person name="Viehrig K."/>
            <person name="Ye F."/>
            <person name="Su P."/>
            <person name="Kiefer A.F."/>
            <person name="Nichols A."/>
            <person name="Cepeda A.J."/>
            <person name="Yan W."/>
            <person name="Fan B."/>
            <person name="Jiang Y."/>
            <person name="Adhikari A."/>
            <person name="Zheng C.-J."/>
            <person name="Schuster L."/>
            <person name="Cowan T.M."/>
            <person name="Smanski M.J."/>
            <person name="Chevrette M.G."/>
            <person name="De Carvalho L.P.S."/>
            <person name="Shen B."/>
        </authorList>
    </citation>
    <scope>NUCLEOTIDE SEQUENCE [LARGE SCALE GENOMIC DNA]</scope>
    <source>
        <strain evidence="3 4">NPDC015755</strain>
    </source>
</reference>
<evidence type="ECO:0000256" key="1">
    <source>
        <dbReference type="ARBA" id="ARBA00023125"/>
    </source>
</evidence>
<dbReference type="PROSITE" id="PS00552">
    <property type="entry name" value="HTH_MERR_1"/>
    <property type="match status" value="1"/>
</dbReference>
<dbReference type="EMBL" id="JBIBSM010000001">
    <property type="protein sequence ID" value="MFF8274998.1"/>
    <property type="molecule type" value="Genomic_DNA"/>
</dbReference>
<dbReference type="InterPro" id="IPR000551">
    <property type="entry name" value="MerR-type_HTH_dom"/>
</dbReference>
<dbReference type="PANTHER" id="PTHR30204:SF93">
    <property type="entry name" value="HTH MERR-TYPE DOMAIN-CONTAINING PROTEIN"/>
    <property type="match status" value="1"/>
</dbReference>
<gene>
    <name evidence="3" type="ORF">ACF05T_02605</name>
</gene>